<dbReference type="GO" id="GO:0022857">
    <property type="term" value="F:transmembrane transporter activity"/>
    <property type="evidence" value="ECO:0007669"/>
    <property type="project" value="InterPro"/>
</dbReference>
<dbReference type="GO" id="GO:0005886">
    <property type="term" value="C:plasma membrane"/>
    <property type="evidence" value="ECO:0007669"/>
    <property type="project" value="UniProtKB-SubCell"/>
</dbReference>
<keyword evidence="4 7" id="KW-0812">Transmembrane</keyword>
<evidence type="ECO:0000313" key="9">
    <source>
        <dbReference type="EMBL" id="TWT46469.1"/>
    </source>
</evidence>
<dbReference type="EMBL" id="SJPH01000003">
    <property type="protein sequence ID" value="TWT46469.1"/>
    <property type="molecule type" value="Genomic_DNA"/>
</dbReference>
<evidence type="ECO:0000256" key="2">
    <source>
        <dbReference type="ARBA" id="ARBA00005811"/>
    </source>
</evidence>
<dbReference type="Pfam" id="PF02472">
    <property type="entry name" value="ExbD"/>
    <property type="match status" value="1"/>
</dbReference>
<reference evidence="9 10" key="1">
    <citation type="submission" date="2019-02" db="EMBL/GenBank/DDBJ databases">
        <title>Deep-cultivation of Planctomycetes and their phenomic and genomic characterization uncovers novel biology.</title>
        <authorList>
            <person name="Wiegand S."/>
            <person name="Jogler M."/>
            <person name="Boedeker C."/>
            <person name="Pinto D."/>
            <person name="Vollmers J."/>
            <person name="Rivas-Marin E."/>
            <person name="Kohn T."/>
            <person name="Peeters S.H."/>
            <person name="Heuer A."/>
            <person name="Rast P."/>
            <person name="Oberbeckmann S."/>
            <person name="Bunk B."/>
            <person name="Jeske O."/>
            <person name="Meyerdierks A."/>
            <person name="Storesund J.E."/>
            <person name="Kallscheuer N."/>
            <person name="Luecker S."/>
            <person name="Lage O.M."/>
            <person name="Pohl T."/>
            <person name="Merkel B.J."/>
            <person name="Hornburger P."/>
            <person name="Mueller R.-W."/>
            <person name="Bruemmer F."/>
            <person name="Labrenz M."/>
            <person name="Spormann A.M."/>
            <person name="Op Den Camp H."/>
            <person name="Overmann J."/>
            <person name="Amann R."/>
            <person name="Jetten M.S.M."/>
            <person name="Mascher T."/>
            <person name="Medema M.H."/>
            <person name="Devos D.P."/>
            <person name="Kaster A.-K."/>
            <person name="Ovreas L."/>
            <person name="Rohde M."/>
            <person name="Galperin M.Y."/>
            <person name="Jogler C."/>
        </authorList>
    </citation>
    <scope>NUCLEOTIDE SEQUENCE [LARGE SCALE GENOMIC DNA]</scope>
    <source>
        <strain evidence="9 10">Pla111</strain>
    </source>
</reference>
<dbReference type="PANTHER" id="PTHR30558:SF3">
    <property type="entry name" value="BIOPOLYMER TRANSPORT PROTEIN EXBD-RELATED"/>
    <property type="match status" value="1"/>
</dbReference>
<comment type="caution">
    <text evidence="9">The sequence shown here is derived from an EMBL/GenBank/DDBJ whole genome shotgun (WGS) entry which is preliminary data.</text>
</comment>
<feature type="transmembrane region" description="Helical" evidence="8">
    <location>
        <begin position="12"/>
        <end position="33"/>
    </location>
</feature>
<keyword evidence="7" id="KW-0653">Protein transport</keyword>
<keyword evidence="10" id="KW-1185">Reference proteome</keyword>
<proteinExistence type="inferred from homology"/>
<gene>
    <name evidence="9" type="ORF">Pla111_15650</name>
</gene>
<name>A0A5C5W8W2_9BACT</name>
<evidence type="ECO:0000256" key="3">
    <source>
        <dbReference type="ARBA" id="ARBA00022475"/>
    </source>
</evidence>
<protein>
    <submittedName>
        <fullName evidence="9">Biopolymer transport protein ExbD/TolR</fullName>
    </submittedName>
</protein>
<evidence type="ECO:0000256" key="4">
    <source>
        <dbReference type="ARBA" id="ARBA00022692"/>
    </source>
</evidence>
<keyword evidence="7" id="KW-0813">Transport</keyword>
<sequence length="161" mass="16348">MRAPASRCRDAAPLSVAMTPMIDVVFLLLVFFLCTASFQRPETELAARLVVAAVSGEGAAESAEPSPVLDDVSVSGVVVGGATVWTVNDGPSTADVAQLDRLLVEVAAISADLPVTIEAGPTVPLADLVAVYDAARKAGFSTVQIAADAAALDVPAGDVSR</sequence>
<evidence type="ECO:0000256" key="6">
    <source>
        <dbReference type="ARBA" id="ARBA00023136"/>
    </source>
</evidence>
<evidence type="ECO:0000256" key="8">
    <source>
        <dbReference type="SAM" id="Phobius"/>
    </source>
</evidence>
<organism evidence="9 10">
    <name type="scientific">Botrimarina hoheduenensis</name>
    <dbReference type="NCBI Taxonomy" id="2528000"/>
    <lineage>
        <taxon>Bacteria</taxon>
        <taxon>Pseudomonadati</taxon>
        <taxon>Planctomycetota</taxon>
        <taxon>Planctomycetia</taxon>
        <taxon>Pirellulales</taxon>
        <taxon>Lacipirellulaceae</taxon>
        <taxon>Botrimarina</taxon>
    </lineage>
</organism>
<keyword evidence="6 8" id="KW-0472">Membrane</keyword>
<keyword evidence="3" id="KW-1003">Cell membrane</keyword>
<dbReference type="AlphaFoldDB" id="A0A5C5W8W2"/>
<dbReference type="InterPro" id="IPR003400">
    <property type="entry name" value="ExbD"/>
</dbReference>
<keyword evidence="5 8" id="KW-1133">Transmembrane helix</keyword>
<comment type="similarity">
    <text evidence="2 7">Belongs to the ExbD/TolR family.</text>
</comment>
<dbReference type="RefSeq" id="WP_146573009.1">
    <property type="nucleotide sequence ID" value="NZ_SJPH01000003.1"/>
</dbReference>
<comment type="subcellular location">
    <subcellularLocation>
        <location evidence="1">Cell membrane</location>
        <topology evidence="1">Single-pass membrane protein</topology>
    </subcellularLocation>
    <subcellularLocation>
        <location evidence="7">Cell membrane</location>
        <topology evidence="7">Single-pass type II membrane protein</topology>
    </subcellularLocation>
</comment>
<dbReference type="Proteomes" id="UP000318995">
    <property type="component" value="Unassembled WGS sequence"/>
</dbReference>
<evidence type="ECO:0000256" key="7">
    <source>
        <dbReference type="RuleBase" id="RU003879"/>
    </source>
</evidence>
<evidence type="ECO:0000256" key="1">
    <source>
        <dbReference type="ARBA" id="ARBA00004162"/>
    </source>
</evidence>
<dbReference type="OrthoDB" id="281590at2"/>
<dbReference type="PANTHER" id="PTHR30558">
    <property type="entry name" value="EXBD MEMBRANE COMPONENT OF PMF-DRIVEN MACROMOLECULE IMPORT SYSTEM"/>
    <property type="match status" value="1"/>
</dbReference>
<evidence type="ECO:0000256" key="5">
    <source>
        <dbReference type="ARBA" id="ARBA00022989"/>
    </source>
</evidence>
<accession>A0A5C5W8W2</accession>
<evidence type="ECO:0000313" key="10">
    <source>
        <dbReference type="Proteomes" id="UP000318995"/>
    </source>
</evidence>
<dbReference type="GO" id="GO:0015031">
    <property type="term" value="P:protein transport"/>
    <property type="evidence" value="ECO:0007669"/>
    <property type="project" value="UniProtKB-KW"/>
</dbReference>